<protein>
    <submittedName>
        <fullName evidence="10">Uncharacterized protein</fullName>
    </submittedName>
</protein>
<evidence type="ECO:0000313" key="11">
    <source>
        <dbReference type="Proteomes" id="UP001497525"/>
    </source>
</evidence>
<evidence type="ECO:0000256" key="6">
    <source>
        <dbReference type="ARBA" id="ARBA00022989"/>
    </source>
</evidence>
<evidence type="ECO:0000256" key="2">
    <source>
        <dbReference type="ARBA" id="ARBA00009559"/>
    </source>
</evidence>
<keyword evidence="3" id="KW-0812">Transmembrane</keyword>
<evidence type="ECO:0000256" key="9">
    <source>
        <dbReference type="SAM" id="SignalP"/>
    </source>
</evidence>
<keyword evidence="9" id="KW-0732">Signal</keyword>
<evidence type="ECO:0000256" key="4">
    <source>
        <dbReference type="ARBA" id="ARBA00022801"/>
    </source>
</evidence>
<dbReference type="Pfam" id="PF16317">
    <property type="entry name" value="Glyco_hydro_99"/>
    <property type="match status" value="1"/>
</dbReference>
<proteinExistence type="inferred from homology"/>
<comment type="similarity">
    <text evidence="2">Belongs to the glycosyl hydrolase 99 family.</text>
</comment>
<keyword evidence="6" id="KW-1133">Transmembrane helix</keyword>
<name>A0AAV2T0R7_CALDB</name>
<evidence type="ECO:0000256" key="8">
    <source>
        <dbReference type="ARBA" id="ARBA00023136"/>
    </source>
</evidence>
<dbReference type="PANTHER" id="PTHR13572">
    <property type="entry name" value="ENDO-ALPHA-1,2-MANNOSIDASE"/>
    <property type="match status" value="1"/>
</dbReference>
<evidence type="ECO:0000256" key="3">
    <source>
        <dbReference type="ARBA" id="ARBA00022692"/>
    </source>
</evidence>
<comment type="subcellular location">
    <subcellularLocation>
        <location evidence="1">Golgi apparatus membrane</location>
        <topology evidence="1">Single-pass type II membrane protein</topology>
    </subcellularLocation>
</comment>
<dbReference type="AlphaFoldDB" id="A0AAV2T0R7"/>
<feature type="signal peptide" evidence="9">
    <location>
        <begin position="1"/>
        <end position="26"/>
    </location>
</feature>
<evidence type="ECO:0000313" key="10">
    <source>
        <dbReference type="EMBL" id="CAL5130764.1"/>
    </source>
</evidence>
<organism evidence="10 11">
    <name type="scientific">Calicophoron daubneyi</name>
    <name type="common">Rumen fluke</name>
    <name type="synonym">Paramphistomum daubneyi</name>
    <dbReference type="NCBI Taxonomy" id="300641"/>
    <lineage>
        <taxon>Eukaryota</taxon>
        <taxon>Metazoa</taxon>
        <taxon>Spiralia</taxon>
        <taxon>Lophotrochozoa</taxon>
        <taxon>Platyhelminthes</taxon>
        <taxon>Trematoda</taxon>
        <taxon>Digenea</taxon>
        <taxon>Plagiorchiida</taxon>
        <taxon>Pronocephalata</taxon>
        <taxon>Paramphistomoidea</taxon>
        <taxon>Paramphistomidae</taxon>
        <taxon>Calicophoron</taxon>
    </lineage>
</organism>
<dbReference type="GO" id="GO:0000139">
    <property type="term" value="C:Golgi membrane"/>
    <property type="evidence" value="ECO:0007669"/>
    <property type="project" value="UniProtKB-SubCell"/>
</dbReference>
<keyword evidence="5" id="KW-0735">Signal-anchor</keyword>
<keyword evidence="8" id="KW-0472">Membrane</keyword>
<evidence type="ECO:0000256" key="5">
    <source>
        <dbReference type="ARBA" id="ARBA00022968"/>
    </source>
</evidence>
<feature type="chain" id="PRO_5043988127" evidence="9">
    <location>
        <begin position="27"/>
        <end position="314"/>
    </location>
</feature>
<dbReference type="Proteomes" id="UP001497525">
    <property type="component" value="Unassembled WGS sequence"/>
</dbReference>
<dbReference type="GO" id="GO:0004559">
    <property type="term" value="F:alpha-mannosidase activity"/>
    <property type="evidence" value="ECO:0007669"/>
    <property type="project" value="TreeGrafter"/>
</dbReference>
<accession>A0AAV2T0R7</accession>
<sequence>MHAHMRMARFAGIGVLVLSWYPKGLADANGKPVDDLVLPLLNVAQSYGLKVCLHIEPYGNRTAASVASDLIYAHFRGYTTHPAYFRLPRRLGNGSDTTLLPVFFVYDSYRISNLEWTSILSTDGAMSIRKKAHDGYMIGLLMEITSCQNLRDSGFDGGYTYFVGSSTSEASSTSNWKKLSVSCLAAGLEFYPSIGPGYHDLSIRPWNRKTVVARSGGDKFYESYSAATKVTPSGLGITSFNEWHEGSQVEPAVPKSGPHSYMDYSPFSPEFYLRLVRLFVNHFEGFTSLPHSFWLAPDNEVNRLKKINDTLSLL</sequence>
<reference evidence="10" key="1">
    <citation type="submission" date="2024-06" db="EMBL/GenBank/DDBJ databases">
        <authorList>
            <person name="Liu X."/>
            <person name="Lenzi L."/>
            <person name="Haldenby T S."/>
            <person name="Uol C."/>
        </authorList>
    </citation>
    <scope>NUCLEOTIDE SEQUENCE</scope>
</reference>
<dbReference type="CDD" id="cd11574">
    <property type="entry name" value="GH99"/>
    <property type="match status" value="1"/>
</dbReference>
<comment type="caution">
    <text evidence="10">The sequence shown here is derived from an EMBL/GenBank/DDBJ whole genome shotgun (WGS) entry which is preliminary data.</text>
</comment>
<dbReference type="EMBL" id="CAXLJL010000072">
    <property type="protein sequence ID" value="CAL5130764.1"/>
    <property type="molecule type" value="Genomic_DNA"/>
</dbReference>
<evidence type="ECO:0000256" key="7">
    <source>
        <dbReference type="ARBA" id="ARBA00023034"/>
    </source>
</evidence>
<dbReference type="Gene3D" id="3.20.20.80">
    <property type="entry name" value="Glycosidases"/>
    <property type="match status" value="1"/>
</dbReference>
<evidence type="ECO:0000256" key="1">
    <source>
        <dbReference type="ARBA" id="ARBA00004323"/>
    </source>
</evidence>
<keyword evidence="7" id="KW-0333">Golgi apparatus</keyword>
<keyword evidence="4" id="KW-0378">Hydrolase</keyword>
<gene>
    <name evidence="10" type="ORF">CDAUBV1_LOCUS2924</name>
</gene>
<dbReference type="InterPro" id="IPR026071">
    <property type="entry name" value="Glyco_Hydrolase_99"/>
</dbReference>
<dbReference type="PANTHER" id="PTHR13572:SF4">
    <property type="entry name" value="RE57134P"/>
    <property type="match status" value="1"/>
</dbReference>